<accession>A0A8J2JT66</accession>
<protein>
    <submittedName>
        <fullName evidence="1">Uncharacterized protein</fullName>
    </submittedName>
</protein>
<evidence type="ECO:0000313" key="2">
    <source>
        <dbReference type="Proteomes" id="UP000708208"/>
    </source>
</evidence>
<name>A0A8J2JT66_9HEXA</name>
<dbReference type="AlphaFoldDB" id="A0A8J2JT66"/>
<organism evidence="1 2">
    <name type="scientific">Allacma fusca</name>
    <dbReference type="NCBI Taxonomy" id="39272"/>
    <lineage>
        <taxon>Eukaryota</taxon>
        <taxon>Metazoa</taxon>
        <taxon>Ecdysozoa</taxon>
        <taxon>Arthropoda</taxon>
        <taxon>Hexapoda</taxon>
        <taxon>Collembola</taxon>
        <taxon>Symphypleona</taxon>
        <taxon>Sminthuridae</taxon>
        <taxon>Allacma</taxon>
    </lineage>
</organism>
<keyword evidence="2" id="KW-1185">Reference proteome</keyword>
<feature type="non-terminal residue" evidence="1">
    <location>
        <position position="48"/>
    </location>
</feature>
<proteinExistence type="predicted"/>
<dbReference type="EMBL" id="CAJVCH010102978">
    <property type="protein sequence ID" value="CAG7723831.1"/>
    <property type="molecule type" value="Genomic_DNA"/>
</dbReference>
<comment type="caution">
    <text evidence="1">The sequence shown here is derived from an EMBL/GenBank/DDBJ whole genome shotgun (WGS) entry which is preliminary data.</text>
</comment>
<gene>
    <name evidence="1" type="ORF">AFUS01_LOCUS12892</name>
</gene>
<dbReference type="Proteomes" id="UP000708208">
    <property type="component" value="Unassembled WGS sequence"/>
</dbReference>
<sequence length="48" mass="5478">MFSSPSTEVLLPVWIAKVTIDEWFLNKLVDPGTPTDVILHRDKNLELV</sequence>
<reference evidence="1" key="1">
    <citation type="submission" date="2021-06" db="EMBL/GenBank/DDBJ databases">
        <authorList>
            <person name="Hodson N. C."/>
            <person name="Mongue J. A."/>
            <person name="Jaron S. K."/>
        </authorList>
    </citation>
    <scope>NUCLEOTIDE SEQUENCE</scope>
</reference>
<evidence type="ECO:0000313" key="1">
    <source>
        <dbReference type="EMBL" id="CAG7723831.1"/>
    </source>
</evidence>